<dbReference type="GO" id="GO:0001653">
    <property type="term" value="F:peptide receptor activity"/>
    <property type="evidence" value="ECO:0007669"/>
    <property type="project" value="TreeGrafter"/>
</dbReference>
<evidence type="ECO:0000256" key="2">
    <source>
        <dbReference type="ARBA" id="ARBA00022692"/>
    </source>
</evidence>
<dbReference type="InterPro" id="IPR001054">
    <property type="entry name" value="A/G_cyclase"/>
</dbReference>
<keyword evidence="5 8" id="KW-0472">Membrane</keyword>
<dbReference type="Gene3D" id="3.30.70.1230">
    <property type="entry name" value="Nucleotide cyclase"/>
    <property type="match status" value="1"/>
</dbReference>
<dbReference type="GO" id="GO:0007168">
    <property type="term" value="P:receptor guanylyl cyclase signaling pathway"/>
    <property type="evidence" value="ECO:0007669"/>
    <property type="project" value="TreeGrafter"/>
</dbReference>
<dbReference type="InterPro" id="IPR050401">
    <property type="entry name" value="Cyclic_nucleotide_synthase"/>
</dbReference>
<evidence type="ECO:0000313" key="11">
    <source>
        <dbReference type="Proteomes" id="UP000747399"/>
    </source>
</evidence>
<feature type="transmembrane region" description="Helical" evidence="8">
    <location>
        <begin position="137"/>
        <end position="157"/>
    </location>
</feature>
<keyword evidence="11" id="KW-1185">Reference proteome</keyword>
<dbReference type="GO" id="GO:0005886">
    <property type="term" value="C:plasma membrane"/>
    <property type="evidence" value="ECO:0007669"/>
    <property type="project" value="TreeGrafter"/>
</dbReference>
<dbReference type="GO" id="GO:0000166">
    <property type="term" value="F:nucleotide binding"/>
    <property type="evidence" value="ECO:0007669"/>
    <property type="project" value="UniProtKB-KW"/>
</dbReference>
<dbReference type="SUPFAM" id="SSF55073">
    <property type="entry name" value="Nucleotide cyclase"/>
    <property type="match status" value="1"/>
</dbReference>
<keyword evidence="6" id="KW-0456">Lyase</keyword>
<dbReference type="AlphaFoldDB" id="A0A8J4B0B0"/>
<feature type="compositionally biased region" description="Polar residues" evidence="7">
    <location>
        <begin position="20"/>
        <end position="30"/>
    </location>
</feature>
<feature type="domain" description="Guanylate cyclase" evidence="9">
    <location>
        <begin position="484"/>
        <end position="613"/>
    </location>
</feature>
<organism evidence="10 11">
    <name type="scientific">Volvox africanus</name>
    <dbReference type="NCBI Taxonomy" id="51714"/>
    <lineage>
        <taxon>Eukaryota</taxon>
        <taxon>Viridiplantae</taxon>
        <taxon>Chlorophyta</taxon>
        <taxon>core chlorophytes</taxon>
        <taxon>Chlorophyceae</taxon>
        <taxon>CS clade</taxon>
        <taxon>Chlamydomonadales</taxon>
        <taxon>Volvocaceae</taxon>
        <taxon>Volvox</taxon>
    </lineage>
</organism>
<comment type="subcellular location">
    <subcellularLocation>
        <location evidence="1">Membrane</location>
    </subcellularLocation>
</comment>
<sequence length="922" mass="95760">MVNVSSATSSEADPVDVEPDSTSSRSQQLNPAPPAAADGSAIVNNKDDEEGQPPPLRSMSSFRARLRAGRREAGPPVPMFQWETRGHFWSALDKAAAPKDPSQARTGLGGVLVRAWQRTKVRAKNTATVVRLRPSVVLWPLLLCALCLAGGIIGVELGAKHHEDLSKGDATAAATEAINSLDLAWSQSLQPLAALELHAVLTPRMGQLGPRFPNISQLLLREAPPVLSALMLSPFGVVAAAHPAPKTTGSDLGTLLGKSLPTLESPFTLTTVQALILQPYQGPAATPLTLLASRPVLIGGVPQNEDWGNGPGPDGLPIADCTSPACYYLPTGGVRLWGFTEALLDVGALSSQPDAGLKRLGELGYLYRLTLLVNDNPSAAALATINSIAAIPSRARTVLVRATVPGTAHLLQLEVYPVDGWDPYWRSPLLAVVVILSVAVSVMHFAALVLQRRHVMFLEAMLPKQVIGVLGTGRTFYHHYDMVTVLYADIVRYSNAPTGMPAWEIVKLLNDVNNIYDNLLDKHGLVKIRRSGEAFMAVGGCPEAGDPVAVAVRVAMCAREMVMATAGFRSSAGQRVQIRLGLHSGPAVAAVLGIHTPRFSLLGDTVDIAYFMESTSTIMGVHVSDTTAELLTIADDPLISLQPRGIIDIKGRGPITTSWLRIDLLAPMGTWNGEHTGGFGAASTSDAPKGSGGGAVGRTSQGGSKAAAAAPADIACTADLAVAATLGVRGAPLVRKLSQTGLTQTRRTLPDRRQREGRGGDAFNHSLLGSFTLRLEPETISMLRDILAKPTPPPSPTHTARRRGNISGGGGSGVTASGATAVVVPVASAEGGAAAPLVSCNDGELGKQDVGGVSREASARPPTVSFSQGTEHAGGSADGAAAASGLQPQRGGEPGGKEDLEGSGAVAKSGVAAAASLEIEVG</sequence>
<feature type="region of interest" description="Disordered" evidence="7">
    <location>
        <begin position="788"/>
        <end position="815"/>
    </location>
</feature>
<dbReference type="PANTHER" id="PTHR11920:SF335">
    <property type="entry name" value="GUANYLATE CYCLASE"/>
    <property type="match status" value="1"/>
</dbReference>
<evidence type="ECO:0000259" key="9">
    <source>
        <dbReference type="PROSITE" id="PS50125"/>
    </source>
</evidence>
<comment type="caution">
    <text evidence="10">The sequence shown here is derived from an EMBL/GenBank/DDBJ whole genome shotgun (WGS) entry which is preliminary data.</text>
</comment>
<dbReference type="InterPro" id="IPR029787">
    <property type="entry name" value="Nucleotide_cyclase"/>
</dbReference>
<dbReference type="CDD" id="cd07302">
    <property type="entry name" value="CHD"/>
    <property type="match status" value="1"/>
</dbReference>
<evidence type="ECO:0000256" key="8">
    <source>
        <dbReference type="SAM" id="Phobius"/>
    </source>
</evidence>
<dbReference type="Proteomes" id="UP000747399">
    <property type="component" value="Unassembled WGS sequence"/>
</dbReference>
<evidence type="ECO:0000256" key="6">
    <source>
        <dbReference type="ARBA" id="ARBA00023239"/>
    </source>
</evidence>
<dbReference type="GO" id="GO:0004383">
    <property type="term" value="F:guanylate cyclase activity"/>
    <property type="evidence" value="ECO:0007669"/>
    <property type="project" value="TreeGrafter"/>
</dbReference>
<evidence type="ECO:0000256" key="5">
    <source>
        <dbReference type="ARBA" id="ARBA00023136"/>
    </source>
</evidence>
<keyword evidence="3" id="KW-0547">Nucleotide-binding</keyword>
<evidence type="ECO:0000256" key="3">
    <source>
        <dbReference type="ARBA" id="ARBA00022741"/>
    </source>
</evidence>
<evidence type="ECO:0000313" key="10">
    <source>
        <dbReference type="EMBL" id="GIL48840.1"/>
    </source>
</evidence>
<feature type="region of interest" description="Disordered" evidence="7">
    <location>
        <begin position="676"/>
        <end position="702"/>
    </location>
</feature>
<evidence type="ECO:0000256" key="7">
    <source>
        <dbReference type="SAM" id="MobiDB-lite"/>
    </source>
</evidence>
<feature type="compositionally biased region" description="Polar residues" evidence="7">
    <location>
        <begin position="1"/>
        <end position="11"/>
    </location>
</feature>
<feature type="region of interest" description="Disordered" evidence="7">
    <location>
        <begin position="854"/>
        <end position="907"/>
    </location>
</feature>
<proteinExistence type="predicted"/>
<gene>
    <name evidence="10" type="ORF">Vafri_5264</name>
</gene>
<dbReference type="SMART" id="SM00044">
    <property type="entry name" value="CYCc"/>
    <property type="match status" value="1"/>
</dbReference>
<feature type="region of interest" description="Disordered" evidence="7">
    <location>
        <begin position="1"/>
        <end position="59"/>
    </location>
</feature>
<reference evidence="10" key="1">
    <citation type="journal article" date="2021" name="Proc. Natl. Acad. Sci. U.S.A.">
        <title>Three genomes in the algal genus Volvox reveal the fate of a haploid sex-determining region after a transition to homothallism.</title>
        <authorList>
            <person name="Yamamoto K."/>
            <person name="Hamaji T."/>
            <person name="Kawai-Toyooka H."/>
            <person name="Matsuzaki R."/>
            <person name="Takahashi F."/>
            <person name="Nishimura Y."/>
            <person name="Kawachi M."/>
            <person name="Noguchi H."/>
            <person name="Minakuchi Y."/>
            <person name="Umen J.G."/>
            <person name="Toyoda A."/>
            <person name="Nozaki H."/>
        </authorList>
    </citation>
    <scope>NUCLEOTIDE SEQUENCE</scope>
    <source>
        <strain evidence="10">NIES-3780</strain>
    </source>
</reference>
<feature type="compositionally biased region" description="Low complexity" evidence="7">
    <location>
        <begin position="873"/>
        <end position="885"/>
    </location>
</feature>
<evidence type="ECO:0000256" key="4">
    <source>
        <dbReference type="ARBA" id="ARBA00022989"/>
    </source>
</evidence>
<dbReference type="Pfam" id="PF00211">
    <property type="entry name" value="Guanylate_cyc"/>
    <property type="match status" value="1"/>
</dbReference>
<dbReference type="PROSITE" id="PS50125">
    <property type="entry name" value="GUANYLATE_CYCLASE_2"/>
    <property type="match status" value="1"/>
</dbReference>
<feature type="region of interest" description="Disordered" evidence="7">
    <location>
        <begin position="739"/>
        <end position="763"/>
    </location>
</feature>
<dbReference type="PANTHER" id="PTHR11920">
    <property type="entry name" value="GUANYLYL CYCLASE"/>
    <property type="match status" value="1"/>
</dbReference>
<feature type="transmembrane region" description="Helical" evidence="8">
    <location>
        <begin position="429"/>
        <end position="450"/>
    </location>
</feature>
<keyword evidence="4 8" id="KW-1133">Transmembrane helix</keyword>
<evidence type="ECO:0000256" key="1">
    <source>
        <dbReference type="ARBA" id="ARBA00004370"/>
    </source>
</evidence>
<dbReference type="EMBL" id="BNCO01000006">
    <property type="protein sequence ID" value="GIL48840.1"/>
    <property type="molecule type" value="Genomic_DNA"/>
</dbReference>
<dbReference type="GO" id="GO:0035556">
    <property type="term" value="P:intracellular signal transduction"/>
    <property type="evidence" value="ECO:0007669"/>
    <property type="project" value="InterPro"/>
</dbReference>
<name>A0A8J4B0B0_9CHLO</name>
<dbReference type="GO" id="GO:0004016">
    <property type="term" value="F:adenylate cyclase activity"/>
    <property type="evidence" value="ECO:0007669"/>
    <property type="project" value="TreeGrafter"/>
</dbReference>
<feature type="compositionally biased region" description="Basic and acidic residues" evidence="7">
    <location>
        <begin position="748"/>
        <end position="759"/>
    </location>
</feature>
<accession>A0A8J4B0B0</accession>
<keyword evidence="2 8" id="KW-0812">Transmembrane</keyword>
<protein>
    <recommendedName>
        <fullName evidence="9">Guanylate cyclase domain-containing protein</fullName>
    </recommendedName>
</protein>